<dbReference type="InterPro" id="IPR050884">
    <property type="entry name" value="CNP_phosphodiesterase-III"/>
</dbReference>
<evidence type="ECO:0000256" key="3">
    <source>
        <dbReference type="ARBA" id="ARBA00023004"/>
    </source>
</evidence>
<reference evidence="7" key="1">
    <citation type="journal article" date="2019" name="Int. J. Syst. Evol. Microbiol.">
        <title>The Global Catalogue of Microorganisms (GCM) 10K type strain sequencing project: providing services to taxonomists for standard genome sequencing and annotation.</title>
        <authorList>
            <consortium name="The Broad Institute Genomics Platform"/>
            <consortium name="The Broad Institute Genome Sequencing Center for Infectious Disease"/>
            <person name="Wu L."/>
            <person name="Ma J."/>
        </authorList>
    </citation>
    <scope>NUCLEOTIDE SEQUENCE [LARGE SCALE GENOMIC DNA]</scope>
    <source>
        <strain evidence="7">CCM 8875</strain>
    </source>
</reference>
<evidence type="ECO:0000313" key="7">
    <source>
        <dbReference type="Proteomes" id="UP001597302"/>
    </source>
</evidence>
<dbReference type="Pfam" id="PF00149">
    <property type="entry name" value="Metallophos"/>
    <property type="match status" value="1"/>
</dbReference>
<dbReference type="GO" id="GO:0016787">
    <property type="term" value="F:hydrolase activity"/>
    <property type="evidence" value="ECO:0007669"/>
    <property type="project" value="UniProtKB-KW"/>
</dbReference>
<keyword evidence="3" id="KW-0408">Iron</keyword>
<dbReference type="SUPFAM" id="SSF56300">
    <property type="entry name" value="Metallo-dependent phosphatases"/>
    <property type="match status" value="1"/>
</dbReference>
<dbReference type="InterPro" id="IPR029052">
    <property type="entry name" value="Metallo-depent_PP-like"/>
</dbReference>
<comment type="similarity">
    <text evidence="4">Belongs to the cyclic nucleotide phosphodiesterase class-III family.</text>
</comment>
<evidence type="ECO:0000259" key="5">
    <source>
        <dbReference type="Pfam" id="PF00149"/>
    </source>
</evidence>
<dbReference type="Proteomes" id="UP001597302">
    <property type="component" value="Unassembled WGS sequence"/>
</dbReference>
<keyword evidence="2 6" id="KW-0378">Hydrolase</keyword>
<dbReference type="InterPro" id="IPR004843">
    <property type="entry name" value="Calcineurin-like_PHP"/>
</dbReference>
<keyword evidence="1" id="KW-0479">Metal-binding</keyword>
<sequence length="263" mass="29225">MTRIVHLTDLHFGFHRQAMVEPLLERIDALRPDLVVVGGDLTHRGLPGQLAQARAFLDRIAAPVMCMPGNHDVPLWNPVARTFWPFAGYRRLFGPSLTPVGRAGDVRVMAINSADPYSWQRGKIRAGEISRVIGHVDPIGTNIAALHHPLQQLPRVDKALARRATEALSRMEAAGVQVVLSGHLHRWAVDELLATGRHPRVLQIQTGTALCARLTDRQNEFALLDIEGADLRLERHMAPMQAMAFDPPQVGQYSRASGVWRRV</sequence>
<keyword evidence="7" id="KW-1185">Reference proteome</keyword>
<gene>
    <name evidence="6" type="ORF">ACFQ5P_11420</name>
</gene>
<comment type="caution">
    <text evidence="6">The sequence shown here is derived from an EMBL/GenBank/DDBJ whole genome shotgun (WGS) entry which is preliminary data.</text>
</comment>
<accession>A0ABW4DXG1</accession>
<protein>
    <submittedName>
        <fullName evidence="6">Metallophosphoesterase family protein</fullName>
        <ecNumber evidence="6">3.1.-.-</ecNumber>
    </submittedName>
</protein>
<dbReference type="PANTHER" id="PTHR42988:SF2">
    <property type="entry name" value="CYCLIC NUCLEOTIDE PHOSPHODIESTERASE CBUA0032-RELATED"/>
    <property type="match status" value="1"/>
</dbReference>
<evidence type="ECO:0000313" key="6">
    <source>
        <dbReference type="EMBL" id="MFD1481904.1"/>
    </source>
</evidence>
<dbReference type="PANTHER" id="PTHR42988">
    <property type="entry name" value="PHOSPHOHYDROLASE"/>
    <property type="match status" value="1"/>
</dbReference>
<evidence type="ECO:0000256" key="1">
    <source>
        <dbReference type="ARBA" id="ARBA00022723"/>
    </source>
</evidence>
<name>A0ABW4DXG1_9RHOB</name>
<dbReference type="Gene3D" id="3.60.21.10">
    <property type="match status" value="1"/>
</dbReference>
<feature type="domain" description="Calcineurin-like phosphoesterase" evidence="5">
    <location>
        <begin position="3"/>
        <end position="186"/>
    </location>
</feature>
<proteinExistence type="inferred from homology"/>
<organism evidence="6 7">
    <name type="scientific">Paracoccus nototheniae</name>
    <dbReference type="NCBI Taxonomy" id="2489002"/>
    <lineage>
        <taxon>Bacteria</taxon>
        <taxon>Pseudomonadati</taxon>
        <taxon>Pseudomonadota</taxon>
        <taxon>Alphaproteobacteria</taxon>
        <taxon>Rhodobacterales</taxon>
        <taxon>Paracoccaceae</taxon>
        <taxon>Paracoccus</taxon>
    </lineage>
</organism>
<dbReference type="RefSeq" id="WP_131573250.1">
    <property type="nucleotide sequence ID" value="NZ_CBCSAJ010000003.1"/>
</dbReference>
<evidence type="ECO:0000256" key="2">
    <source>
        <dbReference type="ARBA" id="ARBA00022801"/>
    </source>
</evidence>
<dbReference type="EMBL" id="JBHTOQ010000022">
    <property type="protein sequence ID" value="MFD1481904.1"/>
    <property type="molecule type" value="Genomic_DNA"/>
</dbReference>
<evidence type="ECO:0000256" key="4">
    <source>
        <dbReference type="ARBA" id="ARBA00025742"/>
    </source>
</evidence>
<dbReference type="EC" id="3.1.-.-" evidence="6"/>